<evidence type="ECO:0000313" key="1">
    <source>
        <dbReference type="EMBL" id="GBP66022.1"/>
    </source>
</evidence>
<dbReference type="AlphaFoldDB" id="A0A4C1XSN5"/>
<accession>A0A4C1XSN5</accession>
<keyword evidence="2" id="KW-1185">Reference proteome</keyword>
<sequence>MTNECDDNEKPMAELVEGNTFEHTASADLLICICGLINTCRREDVETSLPVAMTAVTKVSDPRFRASVDGLRSEPP</sequence>
<gene>
    <name evidence="1" type="ORF">EVAR_47522_1</name>
</gene>
<reference evidence="1 2" key="1">
    <citation type="journal article" date="2019" name="Commun. Biol.">
        <title>The bagworm genome reveals a unique fibroin gene that provides high tensile strength.</title>
        <authorList>
            <person name="Kono N."/>
            <person name="Nakamura H."/>
            <person name="Ohtoshi R."/>
            <person name="Tomita M."/>
            <person name="Numata K."/>
            <person name="Arakawa K."/>
        </authorList>
    </citation>
    <scope>NUCLEOTIDE SEQUENCE [LARGE SCALE GENOMIC DNA]</scope>
</reference>
<organism evidence="1 2">
    <name type="scientific">Eumeta variegata</name>
    <name type="common">Bagworm moth</name>
    <name type="synonym">Eumeta japonica</name>
    <dbReference type="NCBI Taxonomy" id="151549"/>
    <lineage>
        <taxon>Eukaryota</taxon>
        <taxon>Metazoa</taxon>
        <taxon>Ecdysozoa</taxon>
        <taxon>Arthropoda</taxon>
        <taxon>Hexapoda</taxon>
        <taxon>Insecta</taxon>
        <taxon>Pterygota</taxon>
        <taxon>Neoptera</taxon>
        <taxon>Endopterygota</taxon>
        <taxon>Lepidoptera</taxon>
        <taxon>Glossata</taxon>
        <taxon>Ditrysia</taxon>
        <taxon>Tineoidea</taxon>
        <taxon>Psychidae</taxon>
        <taxon>Oiketicinae</taxon>
        <taxon>Eumeta</taxon>
    </lineage>
</organism>
<name>A0A4C1XSN5_EUMVA</name>
<evidence type="ECO:0000313" key="2">
    <source>
        <dbReference type="Proteomes" id="UP000299102"/>
    </source>
</evidence>
<proteinExistence type="predicted"/>
<dbReference type="Proteomes" id="UP000299102">
    <property type="component" value="Unassembled WGS sequence"/>
</dbReference>
<protein>
    <submittedName>
        <fullName evidence="1">Uncharacterized protein</fullName>
    </submittedName>
</protein>
<dbReference type="EMBL" id="BGZK01000945">
    <property type="protein sequence ID" value="GBP66022.1"/>
    <property type="molecule type" value="Genomic_DNA"/>
</dbReference>
<comment type="caution">
    <text evidence="1">The sequence shown here is derived from an EMBL/GenBank/DDBJ whole genome shotgun (WGS) entry which is preliminary data.</text>
</comment>